<feature type="transmembrane region" description="Helical" evidence="6">
    <location>
        <begin position="277"/>
        <end position="302"/>
    </location>
</feature>
<feature type="transmembrane region" description="Helical" evidence="6">
    <location>
        <begin position="235"/>
        <end position="256"/>
    </location>
</feature>
<accession>A0ABT4DDM1</accession>
<keyword evidence="3 6" id="KW-0812">Transmembrane</keyword>
<comment type="caution">
    <text evidence="8">The sequence shown here is derived from an EMBL/GenBank/DDBJ whole genome shotgun (WGS) entry which is preliminary data.</text>
</comment>
<feature type="transmembrane region" description="Helical" evidence="6">
    <location>
        <begin position="184"/>
        <end position="205"/>
    </location>
</feature>
<feature type="transmembrane region" description="Helical" evidence="6">
    <location>
        <begin position="24"/>
        <end position="42"/>
    </location>
</feature>
<keyword evidence="4 6" id="KW-1133">Transmembrane helix</keyword>
<dbReference type="RefSeq" id="WP_268062851.1">
    <property type="nucleotide sequence ID" value="NZ_JAPQFJ010000027.1"/>
</dbReference>
<keyword evidence="2" id="KW-1003">Cell membrane</keyword>
<evidence type="ECO:0000313" key="8">
    <source>
        <dbReference type="EMBL" id="MCY6960414.1"/>
    </source>
</evidence>
<evidence type="ECO:0000256" key="3">
    <source>
        <dbReference type="ARBA" id="ARBA00022692"/>
    </source>
</evidence>
<evidence type="ECO:0000259" key="7">
    <source>
        <dbReference type="Pfam" id="PF12698"/>
    </source>
</evidence>
<feature type="transmembrane region" description="Helical" evidence="6">
    <location>
        <begin position="308"/>
        <end position="325"/>
    </location>
</feature>
<keyword evidence="9" id="KW-1185">Reference proteome</keyword>
<sequence length="394" mass="43801">MKNNIAFIVLKKELTDIFRDRKTLIMSILLPMILLPIISFFIGKVGNDSKTKVENNVKIAIVDEGNSQFKNYIKAQKNINILDSKNIDQDIKDGKFFVAIYIPKNFDENINKETKEKLTIKYDNTSTEATMAVSIVKSYIDSYSKTIVGQRLAEKNMDPSILTPIEVIESTTENKDSGFGKAMAAMLLPLLLMIYSATSTIGAAVDLGAGEKERGTLEPLLTTKANRISLLVGKFLAITIMGILMSIASLIGVIITMNQANSMFGTMGDFNLGIGTLGLIMILPILYTMVFGALQLAISIYARSFKEAQTYLSPMSIIAMVLLYSVMMKDPKNIEGFYFHIPLTNGACLMKEFLVGIHNYTHIAITFGWIAVYIVASILFARYMFSKEEVIFRA</sequence>
<dbReference type="Proteomes" id="UP001144612">
    <property type="component" value="Unassembled WGS sequence"/>
</dbReference>
<name>A0ABT4DDM1_9CLOT</name>
<dbReference type="PANTHER" id="PTHR30294">
    <property type="entry name" value="MEMBRANE COMPONENT OF ABC TRANSPORTER YHHJ-RELATED"/>
    <property type="match status" value="1"/>
</dbReference>
<reference evidence="8" key="1">
    <citation type="submission" date="2022-12" db="EMBL/GenBank/DDBJ databases">
        <title>Clostridium sp. nov., isolated from industrial wastewater.</title>
        <authorList>
            <person name="Jiayan W."/>
        </authorList>
    </citation>
    <scope>NUCLEOTIDE SEQUENCE</scope>
    <source>
        <strain evidence="8">ZC22-4</strain>
    </source>
</reference>
<gene>
    <name evidence="8" type="ORF">OW729_17545</name>
</gene>
<proteinExistence type="predicted"/>
<evidence type="ECO:0000256" key="5">
    <source>
        <dbReference type="ARBA" id="ARBA00023136"/>
    </source>
</evidence>
<dbReference type="PANTHER" id="PTHR30294:SF29">
    <property type="entry name" value="MULTIDRUG ABC TRANSPORTER PERMEASE YBHS-RELATED"/>
    <property type="match status" value="1"/>
</dbReference>
<feature type="transmembrane region" description="Helical" evidence="6">
    <location>
        <begin position="363"/>
        <end position="385"/>
    </location>
</feature>
<dbReference type="InterPro" id="IPR013525">
    <property type="entry name" value="ABC2_TM"/>
</dbReference>
<dbReference type="Gene3D" id="3.40.1710.10">
    <property type="entry name" value="abc type-2 transporter like domain"/>
    <property type="match status" value="1"/>
</dbReference>
<feature type="domain" description="ABC-2 type transporter transmembrane" evidence="7">
    <location>
        <begin position="21"/>
        <end position="381"/>
    </location>
</feature>
<dbReference type="EMBL" id="JAPQFJ010000027">
    <property type="protein sequence ID" value="MCY6960414.1"/>
    <property type="molecule type" value="Genomic_DNA"/>
</dbReference>
<evidence type="ECO:0000256" key="6">
    <source>
        <dbReference type="SAM" id="Phobius"/>
    </source>
</evidence>
<evidence type="ECO:0000256" key="1">
    <source>
        <dbReference type="ARBA" id="ARBA00004651"/>
    </source>
</evidence>
<evidence type="ECO:0000256" key="2">
    <source>
        <dbReference type="ARBA" id="ARBA00022475"/>
    </source>
</evidence>
<protein>
    <submittedName>
        <fullName evidence="8">ABC transporter permease</fullName>
    </submittedName>
</protein>
<organism evidence="8 9">
    <name type="scientific">Clostridium brassicae</name>
    <dbReference type="NCBI Taxonomy" id="2999072"/>
    <lineage>
        <taxon>Bacteria</taxon>
        <taxon>Bacillati</taxon>
        <taxon>Bacillota</taxon>
        <taxon>Clostridia</taxon>
        <taxon>Eubacteriales</taxon>
        <taxon>Clostridiaceae</taxon>
        <taxon>Clostridium</taxon>
    </lineage>
</organism>
<dbReference type="Pfam" id="PF12698">
    <property type="entry name" value="ABC2_membrane_3"/>
    <property type="match status" value="1"/>
</dbReference>
<keyword evidence="5 6" id="KW-0472">Membrane</keyword>
<evidence type="ECO:0000256" key="4">
    <source>
        <dbReference type="ARBA" id="ARBA00022989"/>
    </source>
</evidence>
<dbReference type="InterPro" id="IPR051449">
    <property type="entry name" value="ABC-2_transporter_component"/>
</dbReference>
<evidence type="ECO:0000313" key="9">
    <source>
        <dbReference type="Proteomes" id="UP001144612"/>
    </source>
</evidence>
<comment type="subcellular location">
    <subcellularLocation>
        <location evidence="1">Cell membrane</location>
        <topology evidence="1">Multi-pass membrane protein</topology>
    </subcellularLocation>
</comment>